<gene>
    <name evidence="1" type="ORF">F7R26_005515</name>
</gene>
<dbReference type="EMBL" id="CP062803">
    <property type="protein sequence ID" value="QOT77508.1"/>
    <property type="molecule type" value="Genomic_DNA"/>
</dbReference>
<evidence type="ECO:0000313" key="2">
    <source>
        <dbReference type="Proteomes" id="UP000397656"/>
    </source>
</evidence>
<accession>A0A643G256</accession>
<sequence>MNHLVIALIVFACVFGSSLLGMWARAMLPEHHLSDQSIGVVKMATGLIATMAALVLGLLVSSAKGTFDTVSSELVQNSASVIQLDRVLAKYGPDAQQVRVLLKRVYAEKIQILDSGDEAQMAKLGNAESVSQLEAFQRKLESLAPRDDEHVQLKAKAMQIVESVFAARWLALLQTKSSIPISLLIVLVLWLSIVFGTFGLFAERNGTIVAALMMCALSTSGAIFLIEEMSTPLYGLVSVSLAPMHDAFAHLGR</sequence>
<dbReference type="RefSeq" id="WP_150983703.1">
    <property type="nucleotide sequence ID" value="NZ_CP062803.1"/>
</dbReference>
<dbReference type="GeneID" id="98400354"/>
<evidence type="ECO:0000313" key="1">
    <source>
        <dbReference type="EMBL" id="QOT77508.1"/>
    </source>
</evidence>
<dbReference type="Proteomes" id="UP000397656">
    <property type="component" value="Chromosome 1"/>
</dbReference>
<name>A0A643G256_9BURK</name>
<dbReference type="AlphaFoldDB" id="A0A643G256"/>
<protein>
    <submittedName>
        <fullName evidence="1">DUF4239 domain-containing protein</fullName>
    </submittedName>
</protein>
<proteinExistence type="predicted"/>
<dbReference type="Pfam" id="PF14023">
    <property type="entry name" value="Bestrophin-like"/>
    <property type="match status" value="1"/>
</dbReference>
<reference evidence="1 2" key="1">
    <citation type="submission" date="2020-10" db="EMBL/GenBank/DDBJ databases">
        <title>Complete genome sequence of Cupriavidus basilensis CCUG 49340T.</title>
        <authorList>
            <person name="Salva-Serra F."/>
            <person name="Donoso R.A."/>
            <person name="Cho K.H."/>
            <person name="Yoo J.A."/>
            <person name="Lee K."/>
            <person name="Yoon S.-H."/>
            <person name="Perez-Pantoja D."/>
            <person name="Moore E.R.B."/>
        </authorList>
    </citation>
    <scope>NUCLEOTIDE SEQUENCE [LARGE SCALE GENOMIC DNA]</scope>
    <source>
        <strain evidence="2">CCUG 49340</strain>
    </source>
</reference>
<dbReference type="InterPro" id="IPR025333">
    <property type="entry name" value="DUF4239"/>
</dbReference>
<organism evidence="1 2">
    <name type="scientific">Cupriavidus basilensis</name>
    <dbReference type="NCBI Taxonomy" id="68895"/>
    <lineage>
        <taxon>Bacteria</taxon>
        <taxon>Pseudomonadati</taxon>
        <taxon>Pseudomonadota</taxon>
        <taxon>Betaproteobacteria</taxon>
        <taxon>Burkholderiales</taxon>
        <taxon>Burkholderiaceae</taxon>
        <taxon>Cupriavidus</taxon>
    </lineage>
</organism>